<keyword evidence="16" id="KW-1185">Reference proteome</keyword>
<evidence type="ECO:0000256" key="12">
    <source>
        <dbReference type="RuleBase" id="RU003945"/>
    </source>
</evidence>
<evidence type="ECO:0000256" key="2">
    <source>
        <dbReference type="ARBA" id="ARBA00010527"/>
    </source>
</evidence>
<reference evidence="15 16" key="1">
    <citation type="submission" date="2018-08" db="EMBL/GenBank/DDBJ databases">
        <title>Sequencing the genomes of 1000 actinobacteria strains.</title>
        <authorList>
            <person name="Klenk H.-P."/>
        </authorList>
    </citation>
    <scope>NUCLEOTIDE SEQUENCE [LARGE SCALE GENOMIC DNA]</scope>
    <source>
        <strain evidence="15 16">DSM 22967</strain>
    </source>
</reference>
<dbReference type="Pfam" id="PF02096">
    <property type="entry name" value="60KD_IMP"/>
    <property type="match status" value="1"/>
</dbReference>
<dbReference type="Proteomes" id="UP000256253">
    <property type="component" value="Unassembled WGS sequence"/>
</dbReference>
<dbReference type="InterPro" id="IPR001708">
    <property type="entry name" value="YidC/ALB3/OXA1/COX18"/>
</dbReference>
<feature type="transmembrane region" description="Helical" evidence="13">
    <location>
        <begin position="133"/>
        <end position="154"/>
    </location>
</feature>
<feature type="transmembrane region" description="Helical" evidence="13">
    <location>
        <begin position="102"/>
        <end position="121"/>
    </location>
</feature>
<feature type="transmembrane region" description="Helical" evidence="13">
    <location>
        <begin position="166"/>
        <end position="187"/>
    </location>
</feature>
<dbReference type="RefSeq" id="WP_147301375.1">
    <property type="nucleotide sequence ID" value="NZ_QTUA01000001.1"/>
</dbReference>
<feature type="transmembrane region" description="Helical" evidence="13">
    <location>
        <begin position="207"/>
        <end position="232"/>
    </location>
</feature>
<evidence type="ECO:0000313" key="16">
    <source>
        <dbReference type="Proteomes" id="UP000256253"/>
    </source>
</evidence>
<evidence type="ECO:0000256" key="3">
    <source>
        <dbReference type="ARBA" id="ARBA00015325"/>
    </source>
</evidence>
<keyword evidence="4 12" id="KW-0812">Transmembrane</keyword>
<feature type="domain" description="Membrane insertase YidC/Oxa/ALB C-terminal" evidence="14">
    <location>
        <begin position="34"/>
        <end position="245"/>
    </location>
</feature>
<comment type="similarity">
    <text evidence="2">Belongs to the OXA1/ALB3/YidC family. Type 1 subfamily.</text>
</comment>
<dbReference type="AlphaFoldDB" id="A0A3D9UWW4"/>
<evidence type="ECO:0000256" key="10">
    <source>
        <dbReference type="ARBA" id="ARBA00033245"/>
    </source>
</evidence>
<dbReference type="GO" id="GO:0005886">
    <property type="term" value="C:plasma membrane"/>
    <property type="evidence" value="ECO:0007669"/>
    <property type="project" value="TreeGrafter"/>
</dbReference>
<dbReference type="EMBL" id="QTUA01000001">
    <property type="protein sequence ID" value="REF31085.1"/>
    <property type="molecule type" value="Genomic_DNA"/>
</dbReference>
<keyword evidence="6 13" id="KW-0472">Membrane</keyword>
<feature type="transmembrane region" description="Helical" evidence="13">
    <location>
        <begin position="31"/>
        <end position="54"/>
    </location>
</feature>
<dbReference type="PANTHER" id="PTHR12428">
    <property type="entry name" value="OXA1"/>
    <property type="match status" value="1"/>
</dbReference>
<evidence type="ECO:0000256" key="5">
    <source>
        <dbReference type="ARBA" id="ARBA00022989"/>
    </source>
</evidence>
<evidence type="ECO:0000256" key="9">
    <source>
        <dbReference type="ARBA" id="ARBA00031538"/>
    </source>
</evidence>
<comment type="caution">
    <text evidence="15">The sequence shown here is derived from an EMBL/GenBank/DDBJ whole genome shotgun (WGS) entry which is preliminary data.</text>
</comment>
<dbReference type="PANTHER" id="PTHR12428:SF65">
    <property type="entry name" value="CYTOCHROME C OXIDASE ASSEMBLY PROTEIN COX18, MITOCHONDRIAL"/>
    <property type="match status" value="1"/>
</dbReference>
<evidence type="ECO:0000313" key="15">
    <source>
        <dbReference type="EMBL" id="REF31085.1"/>
    </source>
</evidence>
<dbReference type="NCBIfam" id="TIGR03592">
    <property type="entry name" value="yidC_oxa1_cterm"/>
    <property type="match status" value="1"/>
</dbReference>
<keyword evidence="5 13" id="KW-1133">Transmembrane helix</keyword>
<evidence type="ECO:0000256" key="11">
    <source>
        <dbReference type="ARBA" id="ARBA00033342"/>
    </source>
</evidence>
<evidence type="ECO:0000256" key="1">
    <source>
        <dbReference type="ARBA" id="ARBA00004141"/>
    </source>
</evidence>
<dbReference type="OrthoDB" id="3771955at2"/>
<evidence type="ECO:0000256" key="4">
    <source>
        <dbReference type="ARBA" id="ARBA00022692"/>
    </source>
</evidence>
<dbReference type="InterPro" id="IPR028055">
    <property type="entry name" value="YidC/Oxa/ALB_C"/>
</dbReference>
<dbReference type="GO" id="GO:0051205">
    <property type="term" value="P:protein insertion into membrane"/>
    <property type="evidence" value="ECO:0007669"/>
    <property type="project" value="TreeGrafter"/>
</dbReference>
<evidence type="ECO:0000256" key="8">
    <source>
        <dbReference type="ARBA" id="ARBA00026028"/>
    </source>
</evidence>
<evidence type="ECO:0000256" key="6">
    <source>
        <dbReference type="ARBA" id="ARBA00023136"/>
    </source>
</evidence>
<sequence length="249" mass="25837">MPDLFAPLTTLLGTVLALTHTAASALGPDGAVAWIIAIGLLTVTVRMALLPFAVAGARNARRSAAAAPAMRELTAKYAGKRDSENLQRMMTERREIQREHGLSTLGCLPLLLQMPVLFSLYHLMMKVSGGTGVGALTALTLASATAASVGGVHLGSRLLAGSTGQAAIVLGVALLAGFATFAAQRWFATTPTGAGTPDAMTNVQAVMPWLSLGGVVVGAFFVPAGLVLYWAFSNVWTLAQQALLRRVLA</sequence>
<comment type="subcellular location">
    <subcellularLocation>
        <location evidence="1 12">Membrane</location>
        <topology evidence="1 12">Multi-pass membrane protein</topology>
    </subcellularLocation>
</comment>
<name>A0A3D9UWW4_9MICO</name>
<evidence type="ECO:0000256" key="7">
    <source>
        <dbReference type="ARBA" id="ARBA00025034"/>
    </source>
</evidence>
<comment type="subunit">
    <text evidence="8">Interacts with the Sec translocase complex via SecD. Specifically interacts with transmembrane segments of nascent integral membrane proteins during membrane integration.</text>
</comment>
<accession>A0A3D9UWW4</accession>
<comment type="function">
    <text evidence="7">Required for the insertion and/or proper folding and/or complex formation of integral membrane proteins into the membrane. Involved in integration of membrane proteins that insert both dependently and independently of the Sec translocase complex, as well as at least some lipoproteins. Aids folding of multispanning membrane proteins.</text>
</comment>
<protein>
    <recommendedName>
        <fullName evidence="3">Membrane protein insertase YidC</fullName>
    </recommendedName>
    <alternativeName>
        <fullName evidence="11">Foldase YidC</fullName>
    </alternativeName>
    <alternativeName>
        <fullName evidence="10">Membrane integrase YidC</fullName>
    </alternativeName>
    <alternativeName>
        <fullName evidence="9">Membrane protein YidC</fullName>
    </alternativeName>
</protein>
<gene>
    <name evidence="15" type="ORF">DFJ65_2127</name>
</gene>
<evidence type="ECO:0000256" key="13">
    <source>
        <dbReference type="SAM" id="Phobius"/>
    </source>
</evidence>
<dbReference type="GO" id="GO:0032977">
    <property type="term" value="F:membrane insertase activity"/>
    <property type="evidence" value="ECO:0007669"/>
    <property type="project" value="InterPro"/>
</dbReference>
<evidence type="ECO:0000259" key="14">
    <source>
        <dbReference type="Pfam" id="PF02096"/>
    </source>
</evidence>
<organism evidence="15 16">
    <name type="scientific">Calidifontibacter indicus</name>
    <dbReference type="NCBI Taxonomy" id="419650"/>
    <lineage>
        <taxon>Bacteria</taxon>
        <taxon>Bacillati</taxon>
        <taxon>Actinomycetota</taxon>
        <taxon>Actinomycetes</taxon>
        <taxon>Micrococcales</taxon>
        <taxon>Dermacoccaceae</taxon>
        <taxon>Calidifontibacter</taxon>
    </lineage>
</organism>
<proteinExistence type="inferred from homology"/>